<dbReference type="AlphaFoldDB" id="A0AAN6Q2I1"/>
<evidence type="ECO:0000313" key="2">
    <source>
        <dbReference type="Proteomes" id="UP001305647"/>
    </source>
</evidence>
<reference evidence="1" key="1">
    <citation type="journal article" date="2023" name="Mol. Phylogenet. Evol.">
        <title>Genome-scale phylogeny and comparative genomics of the fungal order Sordariales.</title>
        <authorList>
            <person name="Hensen N."/>
            <person name="Bonometti L."/>
            <person name="Westerberg I."/>
            <person name="Brannstrom I.O."/>
            <person name="Guillou S."/>
            <person name="Cros-Aarteil S."/>
            <person name="Calhoun S."/>
            <person name="Haridas S."/>
            <person name="Kuo A."/>
            <person name="Mondo S."/>
            <person name="Pangilinan J."/>
            <person name="Riley R."/>
            <person name="LaButti K."/>
            <person name="Andreopoulos B."/>
            <person name="Lipzen A."/>
            <person name="Chen C."/>
            <person name="Yan M."/>
            <person name="Daum C."/>
            <person name="Ng V."/>
            <person name="Clum A."/>
            <person name="Steindorff A."/>
            <person name="Ohm R.A."/>
            <person name="Martin F."/>
            <person name="Silar P."/>
            <person name="Natvig D.O."/>
            <person name="Lalanne C."/>
            <person name="Gautier V."/>
            <person name="Ament-Velasquez S.L."/>
            <person name="Kruys A."/>
            <person name="Hutchinson M.I."/>
            <person name="Powell A.J."/>
            <person name="Barry K."/>
            <person name="Miller A.N."/>
            <person name="Grigoriev I.V."/>
            <person name="Debuchy R."/>
            <person name="Gladieux P."/>
            <person name="Hiltunen Thoren M."/>
            <person name="Johannesson H."/>
        </authorList>
    </citation>
    <scope>NUCLEOTIDE SEQUENCE</scope>
    <source>
        <strain evidence="1">CBS 757.83</strain>
    </source>
</reference>
<evidence type="ECO:0000313" key="1">
    <source>
        <dbReference type="EMBL" id="KAK4102293.1"/>
    </source>
</evidence>
<name>A0AAN6Q2I1_9PEZI</name>
<protein>
    <submittedName>
        <fullName evidence="1">Uncharacterized protein</fullName>
    </submittedName>
</protein>
<comment type="caution">
    <text evidence="1">The sequence shown here is derived from an EMBL/GenBank/DDBJ whole genome shotgun (WGS) entry which is preliminary data.</text>
</comment>
<sequence>MCKEHHSTPCPACGKDFMVYVEFCKDLHPPLVLCPKGTVVVRITMEEGGCSSRICPNSPGGGCALM</sequence>
<gene>
    <name evidence="1" type="ORF">N658DRAFT_423763</name>
</gene>
<keyword evidence="2" id="KW-1185">Reference proteome</keyword>
<organism evidence="1 2">
    <name type="scientific">Parathielavia hyrcaniae</name>
    <dbReference type="NCBI Taxonomy" id="113614"/>
    <lineage>
        <taxon>Eukaryota</taxon>
        <taxon>Fungi</taxon>
        <taxon>Dikarya</taxon>
        <taxon>Ascomycota</taxon>
        <taxon>Pezizomycotina</taxon>
        <taxon>Sordariomycetes</taxon>
        <taxon>Sordariomycetidae</taxon>
        <taxon>Sordariales</taxon>
        <taxon>Chaetomiaceae</taxon>
        <taxon>Parathielavia</taxon>
    </lineage>
</organism>
<dbReference type="Proteomes" id="UP001305647">
    <property type="component" value="Unassembled WGS sequence"/>
</dbReference>
<accession>A0AAN6Q2I1</accession>
<dbReference type="EMBL" id="MU863632">
    <property type="protein sequence ID" value="KAK4102293.1"/>
    <property type="molecule type" value="Genomic_DNA"/>
</dbReference>
<proteinExistence type="predicted"/>
<reference evidence="1" key="2">
    <citation type="submission" date="2023-05" db="EMBL/GenBank/DDBJ databases">
        <authorList>
            <consortium name="Lawrence Berkeley National Laboratory"/>
            <person name="Steindorff A."/>
            <person name="Hensen N."/>
            <person name="Bonometti L."/>
            <person name="Westerberg I."/>
            <person name="Brannstrom I.O."/>
            <person name="Guillou S."/>
            <person name="Cros-Aarteil S."/>
            <person name="Calhoun S."/>
            <person name="Haridas S."/>
            <person name="Kuo A."/>
            <person name="Mondo S."/>
            <person name="Pangilinan J."/>
            <person name="Riley R."/>
            <person name="Labutti K."/>
            <person name="Andreopoulos B."/>
            <person name="Lipzen A."/>
            <person name="Chen C."/>
            <person name="Yanf M."/>
            <person name="Daum C."/>
            <person name="Ng V."/>
            <person name="Clum A."/>
            <person name="Ohm R."/>
            <person name="Martin F."/>
            <person name="Silar P."/>
            <person name="Natvig D."/>
            <person name="Lalanne C."/>
            <person name="Gautier V."/>
            <person name="Ament-Velasquez S.L."/>
            <person name="Kruys A."/>
            <person name="Hutchinson M.I."/>
            <person name="Powell A.J."/>
            <person name="Barry K."/>
            <person name="Miller A.N."/>
            <person name="Grigoriev I.V."/>
            <person name="Debuchy R."/>
            <person name="Gladieux P."/>
            <person name="Thoren M.H."/>
            <person name="Johannesson H."/>
        </authorList>
    </citation>
    <scope>NUCLEOTIDE SEQUENCE</scope>
    <source>
        <strain evidence="1">CBS 757.83</strain>
    </source>
</reference>